<feature type="compositionally biased region" description="Basic and acidic residues" evidence="1">
    <location>
        <begin position="26"/>
        <end position="37"/>
    </location>
</feature>
<feature type="compositionally biased region" description="Polar residues" evidence="1">
    <location>
        <begin position="38"/>
        <end position="50"/>
    </location>
</feature>
<comment type="caution">
    <text evidence="2">The sequence shown here is derived from an EMBL/GenBank/DDBJ whole genome shotgun (WGS) entry which is preliminary data.</text>
</comment>
<dbReference type="AlphaFoldDB" id="A0ABD0UEH4"/>
<gene>
    <name evidence="2" type="ORF">M5K25_019080</name>
</gene>
<organism evidence="2 3">
    <name type="scientific">Dendrobium thyrsiflorum</name>
    <name type="common">Pinecone-like raceme dendrobium</name>
    <name type="synonym">Orchid</name>
    <dbReference type="NCBI Taxonomy" id="117978"/>
    <lineage>
        <taxon>Eukaryota</taxon>
        <taxon>Viridiplantae</taxon>
        <taxon>Streptophyta</taxon>
        <taxon>Embryophyta</taxon>
        <taxon>Tracheophyta</taxon>
        <taxon>Spermatophyta</taxon>
        <taxon>Magnoliopsida</taxon>
        <taxon>Liliopsida</taxon>
        <taxon>Asparagales</taxon>
        <taxon>Orchidaceae</taxon>
        <taxon>Epidendroideae</taxon>
        <taxon>Malaxideae</taxon>
        <taxon>Dendrobiinae</taxon>
        <taxon>Dendrobium</taxon>
    </lineage>
</organism>
<sequence>MDDEPKTSPPRRTPKGPQDPESPLQRSKEKAFHDRKIVSNTGKQENSNNLPKHPLKILVGVFPLKNQDLIKEEVGTLSSYTMWVKQKQVNCEEVLAAKGG</sequence>
<evidence type="ECO:0000313" key="3">
    <source>
        <dbReference type="Proteomes" id="UP001552299"/>
    </source>
</evidence>
<evidence type="ECO:0000256" key="1">
    <source>
        <dbReference type="SAM" id="MobiDB-lite"/>
    </source>
</evidence>
<evidence type="ECO:0000313" key="2">
    <source>
        <dbReference type="EMBL" id="KAL0910981.1"/>
    </source>
</evidence>
<dbReference type="EMBL" id="JANQDX010000015">
    <property type="protein sequence ID" value="KAL0910981.1"/>
    <property type="molecule type" value="Genomic_DNA"/>
</dbReference>
<keyword evidence="3" id="KW-1185">Reference proteome</keyword>
<dbReference type="Proteomes" id="UP001552299">
    <property type="component" value="Unassembled WGS sequence"/>
</dbReference>
<proteinExistence type="predicted"/>
<protein>
    <submittedName>
        <fullName evidence="2">Uncharacterized protein</fullName>
    </submittedName>
</protein>
<feature type="region of interest" description="Disordered" evidence="1">
    <location>
        <begin position="1"/>
        <end position="52"/>
    </location>
</feature>
<accession>A0ABD0UEH4</accession>
<name>A0ABD0UEH4_DENTH</name>
<reference evidence="2 3" key="1">
    <citation type="journal article" date="2024" name="Plant Biotechnol. J.">
        <title>Dendrobium thyrsiflorum genome and its molecular insights into genes involved in important horticultural traits.</title>
        <authorList>
            <person name="Chen B."/>
            <person name="Wang J.Y."/>
            <person name="Zheng P.J."/>
            <person name="Li K.L."/>
            <person name="Liang Y.M."/>
            <person name="Chen X.F."/>
            <person name="Zhang C."/>
            <person name="Zhao X."/>
            <person name="He X."/>
            <person name="Zhang G.Q."/>
            <person name="Liu Z.J."/>
            <person name="Xu Q."/>
        </authorList>
    </citation>
    <scope>NUCLEOTIDE SEQUENCE [LARGE SCALE GENOMIC DNA]</scope>
    <source>
        <strain evidence="2">GZMU011</strain>
    </source>
</reference>